<evidence type="ECO:0000313" key="1">
    <source>
        <dbReference type="EMBL" id="KAH6935092.1"/>
    </source>
</evidence>
<gene>
    <name evidence="1" type="ORF">HPB50_003408</name>
</gene>
<comment type="caution">
    <text evidence="1">The sequence shown here is derived from an EMBL/GenBank/DDBJ whole genome shotgun (WGS) entry which is preliminary data.</text>
</comment>
<proteinExistence type="predicted"/>
<name>A0ACB7SPN2_HYAAI</name>
<reference evidence="1" key="1">
    <citation type="submission" date="2020-05" db="EMBL/GenBank/DDBJ databases">
        <title>Large-scale comparative analyses of tick genomes elucidate their genetic diversity and vector capacities.</title>
        <authorList>
            <person name="Jia N."/>
            <person name="Wang J."/>
            <person name="Shi W."/>
            <person name="Du L."/>
            <person name="Sun Y."/>
            <person name="Zhan W."/>
            <person name="Jiang J."/>
            <person name="Wang Q."/>
            <person name="Zhang B."/>
            <person name="Ji P."/>
            <person name="Sakyi L.B."/>
            <person name="Cui X."/>
            <person name="Yuan T."/>
            <person name="Jiang B."/>
            <person name="Yang W."/>
            <person name="Lam T.T.-Y."/>
            <person name="Chang Q."/>
            <person name="Ding S."/>
            <person name="Wang X."/>
            <person name="Zhu J."/>
            <person name="Ruan X."/>
            <person name="Zhao L."/>
            <person name="Wei J."/>
            <person name="Que T."/>
            <person name="Du C."/>
            <person name="Cheng J."/>
            <person name="Dai P."/>
            <person name="Han X."/>
            <person name="Huang E."/>
            <person name="Gao Y."/>
            <person name="Liu J."/>
            <person name="Shao H."/>
            <person name="Ye R."/>
            <person name="Li L."/>
            <person name="Wei W."/>
            <person name="Wang X."/>
            <person name="Wang C."/>
            <person name="Yang T."/>
            <person name="Huo Q."/>
            <person name="Li W."/>
            <person name="Guo W."/>
            <person name="Chen H."/>
            <person name="Zhou L."/>
            <person name="Ni X."/>
            <person name="Tian J."/>
            <person name="Zhou Y."/>
            <person name="Sheng Y."/>
            <person name="Liu T."/>
            <person name="Pan Y."/>
            <person name="Xia L."/>
            <person name="Li J."/>
            <person name="Zhao F."/>
            <person name="Cao W."/>
        </authorList>
    </citation>
    <scope>NUCLEOTIDE SEQUENCE</scope>
    <source>
        <strain evidence="1">Hyas-2018</strain>
    </source>
</reference>
<accession>A0ACB7SPN2</accession>
<sequence length="159" mass="18159">MEHHTHHNRQRNMFVRRLEVFFRNATSIETLPIRKRHGQARLTDWEAYRKTKVESEDTEITDIESSVTGIKADWERLIREVLAALRAAPDFDAISQGEMIPSFPKALAETTSCYLAARNCLDESPAIFDNRNASDTVGIESDMAETTSIKDHVTMCNFT</sequence>
<organism evidence="1 2">
    <name type="scientific">Hyalomma asiaticum</name>
    <name type="common">Tick</name>
    <dbReference type="NCBI Taxonomy" id="266040"/>
    <lineage>
        <taxon>Eukaryota</taxon>
        <taxon>Metazoa</taxon>
        <taxon>Ecdysozoa</taxon>
        <taxon>Arthropoda</taxon>
        <taxon>Chelicerata</taxon>
        <taxon>Arachnida</taxon>
        <taxon>Acari</taxon>
        <taxon>Parasitiformes</taxon>
        <taxon>Ixodida</taxon>
        <taxon>Ixodoidea</taxon>
        <taxon>Ixodidae</taxon>
        <taxon>Hyalomminae</taxon>
        <taxon>Hyalomma</taxon>
    </lineage>
</organism>
<evidence type="ECO:0000313" key="2">
    <source>
        <dbReference type="Proteomes" id="UP000821845"/>
    </source>
</evidence>
<protein>
    <submittedName>
        <fullName evidence="1">Uncharacterized protein</fullName>
    </submittedName>
</protein>
<dbReference type="EMBL" id="CM023483">
    <property type="protein sequence ID" value="KAH6935092.1"/>
    <property type="molecule type" value="Genomic_DNA"/>
</dbReference>
<dbReference type="Proteomes" id="UP000821845">
    <property type="component" value="Chromosome 3"/>
</dbReference>
<keyword evidence="2" id="KW-1185">Reference proteome</keyword>